<dbReference type="GO" id="GO:0016787">
    <property type="term" value="F:hydrolase activity"/>
    <property type="evidence" value="ECO:0007669"/>
    <property type="project" value="UniProtKB-KW"/>
</dbReference>
<dbReference type="SUPFAM" id="SSF52540">
    <property type="entry name" value="P-loop containing nucleoside triphosphate hydrolases"/>
    <property type="match status" value="1"/>
</dbReference>
<dbReference type="Gene3D" id="3.40.50.300">
    <property type="entry name" value="P-loop containing nucleotide triphosphate hydrolases"/>
    <property type="match status" value="2"/>
</dbReference>
<evidence type="ECO:0000313" key="6">
    <source>
        <dbReference type="EMBL" id="QHU11419.1"/>
    </source>
</evidence>
<dbReference type="PANTHER" id="PTHR11070:SF2">
    <property type="entry name" value="ATP-DEPENDENT DNA HELICASE SRS2"/>
    <property type="match status" value="1"/>
</dbReference>
<keyword evidence="4" id="KW-0067">ATP-binding</keyword>
<dbReference type="PANTHER" id="PTHR11070">
    <property type="entry name" value="UVRD / RECB / PCRA DNA HELICASE FAMILY MEMBER"/>
    <property type="match status" value="1"/>
</dbReference>
<dbReference type="InterPro" id="IPR014016">
    <property type="entry name" value="UvrD-like_ATP-bd"/>
</dbReference>
<feature type="domain" description="UvrD-like helicase ATP-binding" evidence="5">
    <location>
        <begin position="110"/>
        <end position="191"/>
    </location>
</feature>
<dbReference type="GO" id="GO:0005524">
    <property type="term" value="F:ATP binding"/>
    <property type="evidence" value="ECO:0007669"/>
    <property type="project" value="UniProtKB-KW"/>
</dbReference>
<organism evidence="6">
    <name type="scientific">viral metagenome</name>
    <dbReference type="NCBI Taxonomy" id="1070528"/>
    <lineage>
        <taxon>unclassified sequences</taxon>
        <taxon>metagenomes</taxon>
        <taxon>organismal metagenomes</taxon>
    </lineage>
</organism>
<evidence type="ECO:0000256" key="2">
    <source>
        <dbReference type="ARBA" id="ARBA00022801"/>
    </source>
</evidence>
<protein>
    <recommendedName>
        <fullName evidence="5">UvrD-like helicase ATP-binding domain-containing protein</fullName>
    </recommendedName>
</protein>
<dbReference type="Pfam" id="PF00580">
    <property type="entry name" value="UvrD-helicase"/>
    <property type="match status" value="1"/>
</dbReference>
<evidence type="ECO:0000256" key="1">
    <source>
        <dbReference type="ARBA" id="ARBA00022741"/>
    </source>
</evidence>
<reference evidence="6" key="1">
    <citation type="journal article" date="2020" name="Nature">
        <title>Giant virus diversity and host interactions through global metagenomics.</title>
        <authorList>
            <person name="Schulz F."/>
            <person name="Roux S."/>
            <person name="Paez-Espino D."/>
            <person name="Jungbluth S."/>
            <person name="Walsh D.A."/>
            <person name="Denef V.J."/>
            <person name="McMahon K.D."/>
            <person name="Konstantinidis K.T."/>
            <person name="Eloe-Fadrosh E.A."/>
            <person name="Kyrpides N.C."/>
            <person name="Woyke T."/>
        </authorList>
    </citation>
    <scope>NUCLEOTIDE SEQUENCE</scope>
    <source>
        <strain evidence="6">GVMAG-S-1101169-75</strain>
    </source>
</reference>
<evidence type="ECO:0000259" key="5">
    <source>
        <dbReference type="Pfam" id="PF00580"/>
    </source>
</evidence>
<name>A0A6C0K140_9ZZZZ</name>
<dbReference type="AlphaFoldDB" id="A0A6C0K140"/>
<evidence type="ECO:0000256" key="3">
    <source>
        <dbReference type="ARBA" id="ARBA00022806"/>
    </source>
</evidence>
<keyword evidence="3" id="KW-0347">Helicase</keyword>
<keyword evidence="2" id="KW-0378">Hydrolase</keyword>
<sequence length="836" mass="97891">MEFISLDQEKIVRDRSRIKKVSGCAGSRKTDTMIKCGIHSLENAKKEHQACLFLTLVGSVTDEITERLQNYLKIPIEKQGISNHYMGEWKGHVIEIANYDAFIHRQLQEHEDSELFSTDFDKKAVRLLEHLRSGKHPHFYLKNGRKATLILVDEFQDISPVRAEILIEFFKSSSSKNTKLVVMGDMLQTIFPQALSDMKHPLIMIDELRPTDFRLKTCYRCPKSHLDVVNCITRMFRVKYGIPEMKHYFELPGNRPFFFTHDATSNNAGSLETAKTVHKMIVTLSREDPSIRYKDIVVIMKRSNHQLVFHHLMRLFARNRQADNCMLSRTRTYFNEHQPINWKEGKERLMMLSIHGDKGKGHPVVFFLGFSGGTIPEERHFHKMEELLSQSLLNVALTRATKYLFVGMTRTYPSFYFYQAYNDLRNLAYFSWRPEEITHPLFRKLVSEDNSEAPVIHRCNIRKEMLMTPIKNIVFVHQDDKARLVLKKPTLTKHRLGSPIRGKHSEEELIILHGIAKLYFIKMIKPRLLVSILDAFLFCHQTKDILFTDDENLLCQVKDSHLNHYVLRDASYWFSVVRKLSALPDTQRPIFILHEVFRKTLFQHVVDFIQKPLPTNMEQGTVPVLDAWNTCIFFMECIDDRAPNLRFYYDHASPGIGEDVLRILENIRGYVSFFKEEYSEKTSLKKFRFQQKSSLIGNLVTKEELESIGFQEDLESDKRFFSDGYKFGVSSTIDFLDMTHQVLIEFRTHNKNECVESWQYQALLNAMFSMTKIRHIHIFNVLRGMLYTCHVSAKKHAVEPLLEPFLTQYEFHPILIEKLRKQLEETLPTNILSTES</sequence>
<dbReference type="GO" id="GO:0043138">
    <property type="term" value="F:3'-5' DNA helicase activity"/>
    <property type="evidence" value="ECO:0007669"/>
    <property type="project" value="TreeGrafter"/>
</dbReference>
<accession>A0A6C0K140</accession>
<evidence type="ECO:0000256" key="4">
    <source>
        <dbReference type="ARBA" id="ARBA00022840"/>
    </source>
</evidence>
<dbReference type="EMBL" id="MN740785">
    <property type="protein sequence ID" value="QHU11419.1"/>
    <property type="molecule type" value="Genomic_DNA"/>
</dbReference>
<dbReference type="InterPro" id="IPR027417">
    <property type="entry name" value="P-loop_NTPase"/>
</dbReference>
<dbReference type="InterPro" id="IPR000212">
    <property type="entry name" value="DNA_helicase_UvrD/REP"/>
</dbReference>
<dbReference type="GO" id="GO:0003677">
    <property type="term" value="F:DNA binding"/>
    <property type="evidence" value="ECO:0007669"/>
    <property type="project" value="InterPro"/>
</dbReference>
<proteinExistence type="predicted"/>
<dbReference type="GO" id="GO:0000725">
    <property type="term" value="P:recombinational repair"/>
    <property type="evidence" value="ECO:0007669"/>
    <property type="project" value="TreeGrafter"/>
</dbReference>
<keyword evidence="1" id="KW-0547">Nucleotide-binding</keyword>